<feature type="region of interest" description="Disordered" evidence="1">
    <location>
        <begin position="1"/>
        <end position="48"/>
    </location>
</feature>
<feature type="compositionally biased region" description="Basic and acidic residues" evidence="1">
    <location>
        <begin position="39"/>
        <end position="48"/>
    </location>
</feature>
<protein>
    <submittedName>
        <fullName evidence="2">Uncharacterized protein</fullName>
    </submittedName>
</protein>
<evidence type="ECO:0000256" key="1">
    <source>
        <dbReference type="SAM" id="MobiDB-lite"/>
    </source>
</evidence>
<evidence type="ECO:0000313" key="2">
    <source>
        <dbReference type="EMBL" id="APX26439.1"/>
    </source>
</evidence>
<dbReference type="EMBL" id="CP014803">
    <property type="protein sequence ID" value="APX26439.1"/>
    <property type="molecule type" value="Genomic_DNA"/>
</dbReference>
<evidence type="ECO:0000313" key="3">
    <source>
        <dbReference type="Proteomes" id="UP000186559"/>
    </source>
</evidence>
<geneLocation type="plasmid" evidence="3">
    <name>ptpro7</name>
</geneLocation>
<name>A0A1U7DE72_9RHOB</name>
<accession>A0A1U7DE72</accession>
<reference evidence="2 3" key="1">
    <citation type="submission" date="2016-03" db="EMBL/GenBank/DDBJ databases">
        <title>Deep-sea bacteria in the southern Pacific.</title>
        <authorList>
            <person name="Tang K."/>
        </authorList>
    </citation>
    <scope>NUCLEOTIDE SEQUENCE [LARGE SCALE GENOMIC DNA]</scope>
    <source>
        <strain evidence="2 3">JLT2016</strain>
        <plasmid evidence="3">Plasmid ptpro7</plasmid>
    </source>
</reference>
<organism evidence="2 3">
    <name type="scientific">Salipiger profundus</name>
    <dbReference type="NCBI Taxonomy" id="1229727"/>
    <lineage>
        <taxon>Bacteria</taxon>
        <taxon>Pseudomonadati</taxon>
        <taxon>Pseudomonadota</taxon>
        <taxon>Alphaproteobacteria</taxon>
        <taxon>Rhodobacterales</taxon>
        <taxon>Roseobacteraceae</taxon>
        <taxon>Salipiger</taxon>
    </lineage>
</organism>
<dbReference type="Proteomes" id="UP000186559">
    <property type="component" value="Plasmid pTPRO7"/>
</dbReference>
<gene>
    <name evidence="2" type="ORF">Ga0080559_TMP5102</name>
</gene>
<keyword evidence="2" id="KW-0614">Plasmid</keyword>
<proteinExistence type="predicted"/>
<dbReference type="AlphaFoldDB" id="A0A1U7DE72"/>
<sequence>MAPQQVAPIEVQSGHRGIQPRGGIWSGPIFKVGPGRSAYDTEHRRPLP</sequence>
<keyword evidence="3" id="KW-1185">Reference proteome</keyword>
<dbReference type="KEGG" id="tpro:Ga0080559_TMP5102"/>